<gene>
    <name evidence="1" type="ORF">S12H4_61144</name>
</gene>
<organism evidence="1">
    <name type="scientific">marine sediment metagenome</name>
    <dbReference type="NCBI Taxonomy" id="412755"/>
    <lineage>
        <taxon>unclassified sequences</taxon>
        <taxon>metagenomes</taxon>
        <taxon>ecological metagenomes</taxon>
    </lineage>
</organism>
<dbReference type="InterPro" id="IPR011050">
    <property type="entry name" value="Pectin_lyase_fold/virulence"/>
</dbReference>
<dbReference type="SUPFAM" id="SSF51126">
    <property type="entry name" value="Pectin lyase-like"/>
    <property type="match status" value="1"/>
</dbReference>
<dbReference type="Gene3D" id="2.160.20.10">
    <property type="entry name" value="Single-stranded right-handed beta-helix, Pectin lyase-like"/>
    <property type="match status" value="1"/>
</dbReference>
<evidence type="ECO:0008006" key="2">
    <source>
        <dbReference type="Google" id="ProtNLM"/>
    </source>
</evidence>
<dbReference type="EMBL" id="BARW01040483">
    <property type="protein sequence ID" value="GAJ18303.1"/>
    <property type="molecule type" value="Genomic_DNA"/>
</dbReference>
<sequence length="123" mass="12719">TSWLVDNSALAAVSNTDATTTAVITIAGGFVGAFTRAIGDIHWWLDGETLRVLPSGTTTDPVIQWAIDAATAGDTIKLAEGTYTETIVFDAAADAVTLRGDSTDKVIITMANADTVQITDCGA</sequence>
<protein>
    <recommendedName>
        <fullName evidence="2">DUF1565 domain-containing protein</fullName>
    </recommendedName>
</protein>
<accession>X1ULF9</accession>
<comment type="caution">
    <text evidence="1">The sequence shown here is derived from an EMBL/GenBank/DDBJ whole genome shotgun (WGS) entry which is preliminary data.</text>
</comment>
<name>X1ULF9_9ZZZZ</name>
<reference evidence="1" key="1">
    <citation type="journal article" date="2014" name="Front. Microbiol.">
        <title>High frequency of phylogenetically diverse reductive dehalogenase-homologous genes in deep subseafloor sedimentary metagenomes.</title>
        <authorList>
            <person name="Kawai M."/>
            <person name="Futagami T."/>
            <person name="Toyoda A."/>
            <person name="Takaki Y."/>
            <person name="Nishi S."/>
            <person name="Hori S."/>
            <person name="Arai W."/>
            <person name="Tsubouchi T."/>
            <person name="Morono Y."/>
            <person name="Uchiyama I."/>
            <person name="Ito T."/>
            <person name="Fujiyama A."/>
            <person name="Inagaki F."/>
            <person name="Takami H."/>
        </authorList>
    </citation>
    <scope>NUCLEOTIDE SEQUENCE</scope>
    <source>
        <strain evidence="1">Expedition CK06-06</strain>
    </source>
</reference>
<dbReference type="AlphaFoldDB" id="X1ULF9"/>
<dbReference type="InterPro" id="IPR012334">
    <property type="entry name" value="Pectin_lyas_fold"/>
</dbReference>
<proteinExistence type="predicted"/>
<evidence type="ECO:0000313" key="1">
    <source>
        <dbReference type="EMBL" id="GAJ18303.1"/>
    </source>
</evidence>
<feature type="non-terminal residue" evidence="1">
    <location>
        <position position="1"/>
    </location>
</feature>
<feature type="non-terminal residue" evidence="1">
    <location>
        <position position="123"/>
    </location>
</feature>